<dbReference type="Pfam" id="PF00884">
    <property type="entry name" value="Sulfatase"/>
    <property type="match status" value="1"/>
</dbReference>
<keyword evidence="4 6" id="KW-1133">Transmembrane helix</keyword>
<name>A4NVF1_HAEIF</name>
<sequence length="399" mass="45344">MIFIVNSHYRWTYFFAITLFTFLFGGMLMVSGQWQRALNFSSVLFVVLMLFHRLKIHYYKQPLLISDFFLVVDWRNWETLIHYKGALFGVIGLLALLGYAIFGFNDAESLGVLGNSIGALLFIVSFSLMWHYSKNPSAVQVWLDSLPDDGRDVFLNLPMSCRGIFFKVPNFDGNSQNFIEKMTALSSDTNNLSETKPDIVVTLMESTLNPHQFAFSQQSIPPLSMFEPQNDTVFTSPLRVHTFAGATWKSEFAFLAGVPSTDFGTLASGVFYSVVPHLQSGLVKNLKAQGYFCVALSPFTKGNYNAKSAYDHFGFDLMLQPQDLGYPAPISKNLWDISSEEMMKYTRMILEKQHPALENVDQPMFVYVLTMREHGPYELGMENTFNLQMPNLGLKVFLH</sequence>
<dbReference type="SUPFAM" id="SSF53649">
    <property type="entry name" value="Alkaline phosphatase-like"/>
    <property type="match status" value="1"/>
</dbReference>
<evidence type="ECO:0000256" key="4">
    <source>
        <dbReference type="ARBA" id="ARBA00022989"/>
    </source>
</evidence>
<keyword evidence="2" id="KW-1003">Cell membrane</keyword>
<gene>
    <name evidence="8" type="ORF">CGSHiR3021_09120</name>
</gene>
<accession>A4NVF1</accession>
<proteinExistence type="predicted"/>
<dbReference type="InterPro" id="IPR000917">
    <property type="entry name" value="Sulfatase_N"/>
</dbReference>
<dbReference type="Gene3D" id="3.40.720.10">
    <property type="entry name" value="Alkaline Phosphatase, subunit A"/>
    <property type="match status" value="1"/>
</dbReference>
<evidence type="ECO:0000256" key="2">
    <source>
        <dbReference type="ARBA" id="ARBA00022475"/>
    </source>
</evidence>
<feature type="transmembrane region" description="Helical" evidence="6">
    <location>
        <begin position="37"/>
        <end position="54"/>
    </location>
</feature>
<dbReference type="PANTHER" id="PTHR47371:SF3">
    <property type="entry name" value="PHOSPHOGLYCEROL TRANSFERASE I"/>
    <property type="match status" value="1"/>
</dbReference>
<dbReference type="InterPro" id="IPR017850">
    <property type="entry name" value="Alkaline_phosphatase_core_sf"/>
</dbReference>
<dbReference type="GO" id="GO:0005886">
    <property type="term" value="C:plasma membrane"/>
    <property type="evidence" value="ECO:0007669"/>
    <property type="project" value="UniProtKB-SubCell"/>
</dbReference>
<dbReference type="BioCyc" id="HINF375063:G119K-75-MONOMER"/>
<reference evidence="8 9" key="1">
    <citation type="journal article" date="2007" name="Genome Biol.">
        <title>Characterization and modeling of the Haemophilus influenzae core and supragenomes based on the complete genomic sequences of Rd and 12 clinical nontypeable strains.</title>
        <authorList>
            <person name="Hogg J.S."/>
            <person name="Hu F.Z."/>
            <person name="Janto B."/>
            <person name="Boissy R."/>
            <person name="Hayes J."/>
            <person name="Keefe R."/>
            <person name="Post J.C."/>
            <person name="Ehrlich G.D."/>
        </authorList>
    </citation>
    <scope>NUCLEOTIDE SEQUENCE [LARGE SCALE GENOMIC DNA]</scope>
    <source>
        <strain evidence="8 9">22.4-21</strain>
    </source>
</reference>
<evidence type="ECO:0000256" key="6">
    <source>
        <dbReference type="SAM" id="Phobius"/>
    </source>
</evidence>
<evidence type="ECO:0000313" key="9">
    <source>
        <dbReference type="Proteomes" id="UP000005596"/>
    </source>
</evidence>
<evidence type="ECO:0000313" key="8">
    <source>
        <dbReference type="EMBL" id="EDK14655.1"/>
    </source>
</evidence>
<feature type="transmembrane region" description="Helical" evidence="6">
    <location>
        <begin position="110"/>
        <end position="130"/>
    </location>
</feature>
<keyword evidence="3 6" id="KW-0812">Transmembrane</keyword>
<feature type="transmembrane region" description="Helical" evidence="6">
    <location>
        <begin position="85"/>
        <end position="104"/>
    </location>
</feature>
<evidence type="ECO:0000256" key="1">
    <source>
        <dbReference type="ARBA" id="ARBA00004651"/>
    </source>
</evidence>
<feature type="domain" description="Sulfatase N-terminal" evidence="7">
    <location>
        <begin position="197"/>
        <end position="378"/>
    </location>
</feature>
<comment type="subcellular location">
    <subcellularLocation>
        <location evidence="1">Cell membrane</location>
        <topology evidence="1">Multi-pass membrane protein</topology>
    </subcellularLocation>
</comment>
<evidence type="ECO:0000256" key="3">
    <source>
        <dbReference type="ARBA" id="ARBA00022692"/>
    </source>
</evidence>
<feature type="transmembrane region" description="Helical" evidence="6">
    <location>
        <begin position="12"/>
        <end position="31"/>
    </location>
</feature>
<dbReference type="AlphaFoldDB" id="A4NVF1"/>
<evidence type="ECO:0000256" key="5">
    <source>
        <dbReference type="ARBA" id="ARBA00023136"/>
    </source>
</evidence>
<keyword evidence="5 6" id="KW-0472">Membrane</keyword>
<organism evidence="8 9">
    <name type="scientific">Haemophilus influenzae 22.4-21</name>
    <dbReference type="NCBI Taxonomy" id="375063"/>
    <lineage>
        <taxon>Bacteria</taxon>
        <taxon>Pseudomonadati</taxon>
        <taxon>Pseudomonadota</taxon>
        <taxon>Gammaproteobacteria</taxon>
        <taxon>Pasteurellales</taxon>
        <taxon>Pasteurellaceae</taxon>
        <taxon>Haemophilus</taxon>
    </lineage>
</organism>
<evidence type="ECO:0000259" key="7">
    <source>
        <dbReference type="Pfam" id="PF00884"/>
    </source>
</evidence>
<dbReference type="Proteomes" id="UP000005596">
    <property type="component" value="Unassembled WGS sequence"/>
</dbReference>
<dbReference type="InterPro" id="IPR050448">
    <property type="entry name" value="OpgB/LTA_synthase_biosynth"/>
</dbReference>
<dbReference type="EMBL" id="AAZJ01000001">
    <property type="protein sequence ID" value="EDK14655.1"/>
    <property type="molecule type" value="Genomic_DNA"/>
</dbReference>
<dbReference type="PANTHER" id="PTHR47371">
    <property type="entry name" value="LIPOTEICHOIC ACID SYNTHASE"/>
    <property type="match status" value="1"/>
</dbReference>
<protein>
    <recommendedName>
        <fullName evidence="7">Sulfatase N-terminal domain-containing protein</fullName>
    </recommendedName>
</protein>